<dbReference type="EMBL" id="CP009640">
    <property type="protein sequence ID" value="AJI09031.1"/>
    <property type="molecule type" value="Genomic_DNA"/>
</dbReference>
<protein>
    <submittedName>
        <fullName evidence="1">Uncharacterized protein</fullName>
    </submittedName>
</protein>
<proteinExistence type="predicted"/>
<accession>A0AAN0SRK6</accession>
<dbReference type="Proteomes" id="UP000031861">
    <property type="component" value="Plasmid pBFI_3"/>
</dbReference>
<evidence type="ECO:0000313" key="2">
    <source>
        <dbReference type="Proteomes" id="UP000031861"/>
    </source>
</evidence>
<keyword evidence="1" id="KW-0614">Plasmid</keyword>
<gene>
    <name evidence="1" type="ORF">AK40_6060</name>
</gene>
<dbReference type="AlphaFoldDB" id="A0AAN0SRK6"/>
<reference evidence="1 2" key="1">
    <citation type="journal article" date="2015" name="Genome Announc.">
        <title>Complete genome sequences for 35 biothreat assay-relevant bacillus species.</title>
        <authorList>
            <person name="Johnson S.L."/>
            <person name="Daligault H.E."/>
            <person name="Davenport K.W."/>
            <person name="Jaissle J."/>
            <person name="Frey K.G."/>
            <person name="Ladner J.T."/>
            <person name="Broomall S.M."/>
            <person name="Bishop-Lilly K.A."/>
            <person name="Bruce D.C."/>
            <person name="Gibbons H.S."/>
            <person name="Coyne S.R."/>
            <person name="Lo C.C."/>
            <person name="Meincke L."/>
            <person name="Munk A.C."/>
            <person name="Koroleva G.I."/>
            <person name="Rosenzweig C.N."/>
            <person name="Palacios G.F."/>
            <person name="Redden C.L."/>
            <person name="Minogue T.D."/>
            <person name="Chain P.S."/>
        </authorList>
    </citation>
    <scope>NUCLEOTIDE SEQUENCE [LARGE SCALE GENOMIC DNA]</scope>
    <source>
        <strain evidence="1 2">03BB108</strain>
    </source>
</reference>
<dbReference type="RefSeq" id="WP_001996358.1">
    <property type="nucleotide sequence ID" value="NZ_CP009640.1"/>
</dbReference>
<evidence type="ECO:0000313" key="1">
    <source>
        <dbReference type="EMBL" id="AJI09031.1"/>
    </source>
</evidence>
<geneLocation type="plasmid" evidence="1 2">
    <name>pBFI_3</name>
</geneLocation>
<organism evidence="1 2">
    <name type="scientific">Bacillus cereus 03BB108</name>
    <dbReference type="NCBI Taxonomy" id="451709"/>
    <lineage>
        <taxon>Bacteria</taxon>
        <taxon>Bacillati</taxon>
        <taxon>Bacillota</taxon>
        <taxon>Bacilli</taxon>
        <taxon>Bacillales</taxon>
        <taxon>Bacillaceae</taxon>
        <taxon>Bacillus</taxon>
        <taxon>Bacillus cereus group</taxon>
    </lineage>
</organism>
<sequence length="253" mass="29797">MESEFQVKINGEGQTLKSIADLYLGLIEEDFNMTIDEMADYFSCSYDYVQKNIAPYIHHIYINYVANKALNEHGDTSKHIDLFTKRKLFSRIGFQQFVLEESVLFCDRERYYLNELSAAAKEKLEVIVKNQEKEITVSKGFEYIVLQQAKKLYTEAELKTRVTRKIAISEFPVKLYSLKELVEGIEDLNMKFRYKVRVYRYLESQGIPKIQIKSLIRYRREDFKKIADFSLPLVVNKEEILSSVEKFLEGKND</sequence>
<name>A0AAN0SRK6_BACCE</name>